<dbReference type="InterPro" id="IPR023214">
    <property type="entry name" value="HAD_sf"/>
</dbReference>
<dbReference type="EMBL" id="HBGA01129190">
    <property type="protein sequence ID" value="CAD9036634.1"/>
    <property type="molecule type" value="Transcribed_RNA"/>
</dbReference>
<gene>
    <name evidence="2" type="ORF">EGYM00392_LOCUS47791</name>
</gene>
<name>A0A7S1J9V1_9EUGL</name>
<organism evidence="2">
    <name type="scientific">Eutreptiella gymnastica</name>
    <dbReference type="NCBI Taxonomy" id="73025"/>
    <lineage>
        <taxon>Eukaryota</taxon>
        <taxon>Discoba</taxon>
        <taxon>Euglenozoa</taxon>
        <taxon>Euglenida</taxon>
        <taxon>Spirocuta</taxon>
        <taxon>Euglenophyceae</taxon>
        <taxon>Eutreptiales</taxon>
        <taxon>Eutreptiaceae</taxon>
        <taxon>Eutreptiella</taxon>
    </lineage>
</organism>
<protein>
    <recommendedName>
        <fullName evidence="1">FCP1 homology domain-containing protein</fullName>
    </recommendedName>
</protein>
<evidence type="ECO:0000313" key="2">
    <source>
        <dbReference type="EMBL" id="CAD9036634.1"/>
    </source>
</evidence>
<dbReference type="AlphaFoldDB" id="A0A7S1J9V1"/>
<sequence length="439" mass="49594">MACNDSDFLSVPVEDGVTSSVDLSYESEFEAYDSDGKECVEEEWIAAETESTFTDPEELSPRVQSPLMSTIPVQEIFVEATPFNAANPTIGCRLVFLFRTLCDCQLQIPASIHKLLPMDRVLVVHQVQDIGLEVCPKQHFTGKLVIPTEEACNKILQELFYDMPTTLTSFVYLSDGSALRLQKCGVEPFVRVLHDLRPQEPPQLALVLDLDDTLIMLNTTPADAQLYYTGFDRNGQQAVRQEVFAVRRGVKSFLELVAPFFPTIRVSTQSPNPRATLVTFFMDPKFRTILKNVPQKDCEWLDQVTALQDLFHMHWQEWKTMPKKELHAMPQVQQLQALEQQLQAKLQPWIASSPGARKSLGATQLGHLADSAGRWRYSTIIIDDHPQAWQREDMRNVVRIFKGMQCNGEDGGELGMALLLKLIDLARHCYRDSGGFTSA</sequence>
<dbReference type="Pfam" id="PF03031">
    <property type="entry name" value="NIF"/>
    <property type="match status" value="1"/>
</dbReference>
<evidence type="ECO:0000259" key="1">
    <source>
        <dbReference type="SMART" id="SM00577"/>
    </source>
</evidence>
<reference evidence="2" key="1">
    <citation type="submission" date="2021-01" db="EMBL/GenBank/DDBJ databases">
        <authorList>
            <person name="Corre E."/>
            <person name="Pelletier E."/>
            <person name="Niang G."/>
            <person name="Scheremetjew M."/>
            <person name="Finn R."/>
            <person name="Kale V."/>
            <person name="Holt S."/>
            <person name="Cochrane G."/>
            <person name="Meng A."/>
            <person name="Brown T."/>
            <person name="Cohen L."/>
        </authorList>
    </citation>
    <scope>NUCLEOTIDE SEQUENCE</scope>
    <source>
        <strain evidence="2">NIES-381</strain>
    </source>
</reference>
<feature type="domain" description="FCP1 homology" evidence="1">
    <location>
        <begin position="202"/>
        <end position="411"/>
    </location>
</feature>
<dbReference type="SMART" id="SM00577">
    <property type="entry name" value="CPDc"/>
    <property type="match status" value="1"/>
</dbReference>
<dbReference type="Gene3D" id="3.40.50.1000">
    <property type="entry name" value="HAD superfamily/HAD-like"/>
    <property type="match status" value="1"/>
</dbReference>
<accession>A0A7S1J9V1</accession>
<dbReference type="InterPro" id="IPR036412">
    <property type="entry name" value="HAD-like_sf"/>
</dbReference>
<dbReference type="SUPFAM" id="SSF56784">
    <property type="entry name" value="HAD-like"/>
    <property type="match status" value="1"/>
</dbReference>
<dbReference type="InterPro" id="IPR004274">
    <property type="entry name" value="FCP1_dom"/>
</dbReference>
<proteinExistence type="predicted"/>